<accession>A0A850R6H5</accession>
<keyword evidence="2" id="KW-1185">Reference proteome</keyword>
<gene>
    <name evidence="1" type="ORF">HU830_02980</name>
</gene>
<name>A0A850R6H5_9LACO</name>
<sequence length="163" mass="18123">MIVIRLNFNTPYQNFQKSIPVSQAINNLDLKTGGSDIILQVENGKSRSLRMSGYVPVATPRSDVNSKSNLRLDFSANKRNFGAIFARHRPQIRIIVSINQLKNLEAFKVKTDGGNITIRNHFGKTIAYKTNLNGGSFQNKSPKNYTLGNNLILESNGGRITLS</sequence>
<comment type="caution">
    <text evidence="1">The sequence shown here is derived from an EMBL/GenBank/DDBJ whole genome shotgun (WGS) entry which is preliminary data.</text>
</comment>
<dbReference type="Proteomes" id="UP000563523">
    <property type="component" value="Unassembled WGS sequence"/>
</dbReference>
<reference evidence="1 2" key="1">
    <citation type="submission" date="2020-06" db="EMBL/GenBank/DDBJ databases">
        <authorList>
            <person name="Kang J."/>
        </authorList>
    </citation>
    <scope>NUCLEOTIDE SEQUENCE [LARGE SCALE GENOMIC DNA]</scope>
    <source>
        <strain evidence="1 2">DCY120</strain>
    </source>
</reference>
<evidence type="ECO:0000313" key="1">
    <source>
        <dbReference type="EMBL" id="NVY96145.1"/>
    </source>
</evidence>
<evidence type="ECO:0008006" key="3">
    <source>
        <dbReference type="Google" id="ProtNLM"/>
    </source>
</evidence>
<proteinExistence type="predicted"/>
<dbReference type="RefSeq" id="WP_176942302.1">
    <property type="nucleotide sequence ID" value="NZ_JABZEC010000002.1"/>
</dbReference>
<protein>
    <recommendedName>
        <fullName evidence="3">Adhesin domain-containing protein</fullName>
    </recommendedName>
</protein>
<organism evidence="1 2">
    <name type="scientific">Bombilactobacillus apium</name>
    <dbReference type="NCBI Taxonomy" id="2675299"/>
    <lineage>
        <taxon>Bacteria</taxon>
        <taxon>Bacillati</taxon>
        <taxon>Bacillota</taxon>
        <taxon>Bacilli</taxon>
        <taxon>Lactobacillales</taxon>
        <taxon>Lactobacillaceae</taxon>
        <taxon>Bombilactobacillus</taxon>
    </lineage>
</organism>
<dbReference type="EMBL" id="JABZEC010000002">
    <property type="protein sequence ID" value="NVY96145.1"/>
    <property type="molecule type" value="Genomic_DNA"/>
</dbReference>
<dbReference type="AlphaFoldDB" id="A0A850R6H5"/>
<evidence type="ECO:0000313" key="2">
    <source>
        <dbReference type="Proteomes" id="UP000563523"/>
    </source>
</evidence>